<protein>
    <submittedName>
        <fullName evidence="1">Uncharacterized protein</fullName>
    </submittedName>
</protein>
<accession>A0A0B0N8S5</accession>
<evidence type="ECO:0000313" key="2">
    <source>
        <dbReference type="Proteomes" id="UP000032142"/>
    </source>
</evidence>
<reference evidence="2" key="1">
    <citation type="submission" date="2014-09" db="EMBL/GenBank/DDBJ databases">
        <authorList>
            <person name="Mudge J."/>
            <person name="Ramaraj T."/>
            <person name="Lindquist I.E."/>
            <person name="Bharti A.K."/>
            <person name="Sundararajan A."/>
            <person name="Cameron C.T."/>
            <person name="Woodward J.E."/>
            <person name="May G.D."/>
            <person name="Brubaker C."/>
            <person name="Broadhvest J."/>
            <person name="Wilkins T.A."/>
        </authorList>
    </citation>
    <scope>NUCLEOTIDE SEQUENCE</scope>
    <source>
        <strain evidence="2">cv. AKA8401</strain>
    </source>
</reference>
<organism evidence="1 2">
    <name type="scientific">Gossypium arboreum</name>
    <name type="common">Tree cotton</name>
    <name type="synonym">Gossypium nanking</name>
    <dbReference type="NCBI Taxonomy" id="29729"/>
    <lineage>
        <taxon>Eukaryota</taxon>
        <taxon>Viridiplantae</taxon>
        <taxon>Streptophyta</taxon>
        <taxon>Embryophyta</taxon>
        <taxon>Tracheophyta</taxon>
        <taxon>Spermatophyta</taxon>
        <taxon>Magnoliopsida</taxon>
        <taxon>eudicotyledons</taxon>
        <taxon>Gunneridae</taxon>
        <taxon>Pentapetalae</taxon>
        <taxon>rosids</taxon>
        <taxon>malvids</taxon>
        <taxon>Malvales</taxon>
        <taxon>Malvaceae</taxon>
        <taxon>Malvoideae</taxon>
        <taxon>Gossypium</taxon>
    </lineage>
</organism>
<dbReference type="Proteomes" id="UP000032142">
    <property type="component" value="Unassembled WGS sequence"/>
</dbReference>
<comment type="caution">
    <text evidence="1">The sequence shown here is derived from an EMBL/GenBank/DDBJ whole genome shotgun (WGS) entry which is preliminary data.</text>
</comment>
<dbReference type="AlphaFoldDB" id="A0A0B0N8S5"/>
<sequence>MSLRLRAPFNKFHISSIICSSQDRNRNKGKALSIKASFPMNHPVTRSITYEHNNWYQS</sequence>
<evidence type="ECO:0000313" key="1">
    <source>
        <dbReference type="EMBL" id="KHG09195.1"/>
    </source>
</evidence>
<name>A0A0B0N8S5_GOSAR</name>
<dbReference type="EMBL" id="JRRC01533111">
    <property type="protein sequence ID" value="KHG09195.1"/>
    <property type="molecule type" value="Genomic_DNA"/>
</dbReference>
<gene>
    <name evidence="1" type="ORF">F383_16288</name>
</gene>
<proteinExistence type="predicted"/>
<keyword evidence="2" id="KW-1185">Reference proteome</keyword>